<keyword evidence="1" id="KW-0802">TPR repeat</keyword>
<evidence type="ECO:0000256" key="1">
    <source>
        <dbReference type="PROSITE-ProRule" id="PRU00339"/>
    </source>
</evidence>
<dbReference type="Proteomes" id="UP000273252">
    <property type="component" value="Unassembled WGS sequence"/>
</dbReference>
<dbReference type="OrthoDB" id="5406098at2"/>
<dbReference type="PROSITE" id="PS50005">
    <property type="entry name" value="TPR"/>
    <property type="match status" value="1"/>
</dbReference>
<proteinExistence type="predicted"/>
<feature type="repeat" description="TPR" evidence="1">
    <location>
        <begin position="233"/>
        <end position="266"/>
    </location>
</feature>
<dbReference type="Gene3D" id="1.25.40.10">
    <property type="entry name" value="Tetratricopeptide repeat domain"/>
    <property type="match status" value="1"/>
</dbReference>
<gene>
    <name evidence="3" type="ORF">DZ860_12315</name>
</gene>
<protein>
    <submittedName>
        <fullName evidence="3">MSHA biogenesis protein MshN</fullName>
    </submittedName>
</protein>
<dbReference type="InterPro" id="IPR019734">
    <property type="entry name" value="TPR_rpt"/>
</dbReference>
<evidence type="ECO:0000313" key="4">
    <source>
        <dbReference type="Proteomes" id="UP000273252"/>
    </source>
</evidence>
<dbReference type="InterPro" id="IPR011990">
    <property type="entry name" value="TPR-like_helical_dom_sf"/>
</dbReference>
<feature type="compositionally biased region" description="Polar residues" evidence="2">
    <location>
        <begin position="117"/>
        <end position="129"/>
    </location>
</feature>
<comment type="caution">
    <text evidence="3">The sequence shown here is derived from an EMBL/GenBank/DDBJ whole genome shotgun (WGS) entry which is preliminary data.</text>
</comment>
<dbReference type="EMBL" id="QVMU01000010">
    <property type="protein sequence ID" value="RJX70679.1"/>
    <property type="molecule type" value="Genomic_DNA"/>
</dbReference>
<name>A0A3A6R3Q3_9VIBR</name>
<dbReference type="RefSeq" id="WP_120031682.1">
    <property type="nucleotide sequence ID" value="NZ_QVMU01000010.1"/>
</dbReference>
<dbReference type="AlphaFoldDB" id="A0A3A6R3Q3"/>
<evidence type="ECO:0000256" key="2">
    <source>
        <dbReference type="SAM" id="MobiDB-lite"/>
    </source>
</evidence>
<evidence type="ECO:0000313" key="3">
    <source>
        <dbReference type="EMBL" id="RJX70679.1"/>
    </source>
</evidence>
<organism evidence="3 4">
    <name type="scientific">Vibrio sinensis</name>
    <dbReference type="NCBI Taxonomy" id="2302434"/>
    <lineage>
        <taxon>Bacteria</taxon>
        <taxon>Pseudomonadati</taxon>
        <taxon>Pseudomonadota</taxon>
        <taxon>Gammaproteobacteria</taxon>
        <taxon>Vibrionales</taxon>
        <taxon>Vibrionaceae</taxon>
        <taxon>Vibrio</taxon>
    </lineage>
</organism>
<feature type="compositionally biased region" description="Low complexity" evidence="2">
    <location>
        <begin position="130"/>
        <end position="145"/>
    </location>
</feature>
<keyword evidence="4" id="KW-1185">Reference proteome</keyword>
<accession>A0A3A6R3Q3</accession>
<reference evidence="3 4" key="1">
    <citation type="submission" date="2018-08" db="EMBL/GenBank/DDBJ databases">
        <title>Vibrio isolated from the Eastern China Marginal Seas.</title>
        <authorList>
            <person name="Li Y."/>
        </authorList>
    </citation>
    <scope>NUCLEOTIDE SEQUENCE [LARGE SCALE GENOMIC DNA]</scope>
    <source>
        <strain evidence="3 4">BEI233</strain>
    </source>
</reference>
<feature type="region of interest" description="Disordered" evidence="2">
    <location>
        <begin position="117"/>
        <end position="145"/>
    </location>
</feature>
<dbReference type="SUPFAM" id="SSF48452">
    <property type="entry name" value="TPR-like"/>
    <property type="match status" value="1"/>
</dbReference>
<sequence length="390" mass="42238">MSAINNALSALSDKQSQVSSGVERAHIKPIKSASVLPWIIGGFSLSLAVGGWAVSKQAETITHRADISMATSSDLVELNGNPTAFSSPTALTSPTVKVTLGSESIYQAENTDWVEMTPSQSVSVTQKPQTSPASGSSASTKATSKPITIQEPVLIARVATDSHESAKQKALIPPTTTPQAQVSGEMVIEQIELTPSQLAEKSRLRAEKALDSNNLKEALTQYKDALRYTPKDALIRQKLTALYYGKGDVRKAVDLLQKGIELDKSNQELRLALTKLLLKEKQNTAALTPLVYLPIKPSVEYLSLRAALAQKADQDAMALESYQRLTSIEPDNGRWWLGLAIQQERDLSLSLAKESYTNALNNLGLSSASQQFIRDRLVSIENMEGASYAN</sequence>
<dbReference type="SMART" id="SM00028">
    <property type="entry name" value="TPR"/>
    <property type="match status" value="3"/>
</dbReference>